<accession>A0A8J3ADZ7</accession>
<dbReference type="InterPro" id="IPR041489">
    <property type="entry name" value="PDZ_6"/>
</dbReference>
<evidence type="ECO:0000256" key="4">
    <source>
        <dbReference type="ARBA" id="ARBA00022670"/>
    </source>
</evidence>
<dbReference type="InterPro" id="IPR008915">
    <property type="entry name" value="Peptidase_M50"/>
</dbReference>
<dbReference type="PROSITE" id="PS50106">
    <property type="entry name" value="PDZ"/>
    <property type="match status" value="1"/>
</dbReference>
<feature type="transmembrane region" description="Helical" evidence="11">
    <location>
        <begin position="200"/>
        <end position="225"/>
    </location>
</feature>
<comment type="similarity">
    <text evidence="3">Belongs to the peptidase M50B family.</text>
</comment>
<evidence type="ECO:0000256" key="10">
    <source>
        <dbReference type="ARBA" id="ARBA00023136"/>
    </source>
</evidence>
<dbReference type="CDD" id="cd23081">
    <property type="entry name" value="cpPDZ_EcRseP-like"/>
    <property type="match status" value="1"/>
</dbReference>
<dbReference type="AlphaFoldDB" id="A0A8J3ADZ7"/>
<comment type="caution">
    <text evidence="13">The sequence shown here is derived from an EMBL/GenBank/DDBJ whole genome shotgun (WGS) entry which is preliminary data.</text>
</comment>
<dbReference type="GO" id="GO:0004222">
    <property type="term" value="F:metalloendopeptidase activity"/>
    <property type="evidence" value="ECO:0007669"/>
    <property type="project" value="InterPro"/>
</dbReference>
<feature type="domain" description="PDZ" evidence="12">
    <location>
        <begin position="233"/>
        <end position="289"/>
    </location>
</feature>
<sequence>MSGGTAITVFVVSIIVAIMIHEAGHFLTARWFGMRAERYFLGFGPTLWSTRRGETEYGVKALPLGGFVSIKGMSPLDERLAPVADQAFDPAAVAEDRTREVELVPAGASGVGEGLPPDTWRRLEDELRRRGAGRELTERLVQRTRLNLGSSSDLGLARSVFAEVVTGEVSDTGRVGDLHHRIMEGDRGRFFADRPAWQRAIVLVAGSVMHFLIAIVVLLGMFLFLPQPTGEIGTTVDTVVAGQPADRGGLQAGDRILAVQGVASDDYLELREVIRDRPGQPTEFVVSRDGAELALTITPAEATDPESGETIGQVGFLPAEITERYSVSRAIEESFVGPVGFVTLFVASLTGLATVFSPAGLANLLSQASGTEDRAVDGAVSLVGAASLAGQASAGVRGLLTLLLLIVSVNVFIGIFNLVPLPPLDGGHLAVLGIERSVNAVRRVRGQPQDFSVDPRAVAAVAVPVLAVLGVVFVALLWLDITNPIRLPG</sequence>
<dbReference type="InterPro" id="IPR036034">
    <property type="entry name" value="PDZ_sf"/>
</dbReference>
<evidence type="ECO:0000313" key="13">
    <source>
        <dbReference type="EMBL" id="GGI06516.1"/>
    </source>
</evidence>
<evidence type="ECO:0000259" key="12">
    <source>
        <dbReference type="PROSITE" id="PS50106"/>
    </source>
</evidence>
<dbReference type="EMBL" id="BMHA01000006">
    <property type="protein sequence ID" value="GGI06516.1"/>
    <property type="molecule type" value="Genomic_DNA"/>
</dbReference>
<protein>
    <recommendedName>
        <fullName evidence="12">PDZ domain-containing protein</fullName>
    </recommendedName>
</protein>
<keyword evidence="10 11" id="KW-0472">Membrane</keyword>
<feature type="transmembrane region" description="Helical" evidence="11">
    <location>
        <begin position="399"/>
        <end position="419"/>
    </location>
</feature>
<dbReference type="GO" id="GO:0006508">
    <property type="term" value="P:proteolysis"/>
    <property type="evidence" value="ECO:0007669"/>
    <property type="project" value="UniProtKB-KW"/>
</dbReference>
<evidence type="ECO:0000256" key="1">
    <source>
        <dbReference type="ARBA" id="ARBA00001947"/>
    </source>
</evidence>
<keyword evidence="6" id="KW-0378">Hydrolase</keyword>
<gene>
    <name evidence="13" type="ORF">GCM10011354_19480</name>
</gene>
<reference evidence="13" key="2">
    <citation type="submission" date="2020-09" db="EMBL/GenBank/DDBJ databases">
        <authorList>
            <person name="Sun Q."/>
            <person name="Zhou Y."/>
        </authorList>
    </citation>
    <scope>NUCLEOTIDE SEQUENCE</scope>
    <source>
        <strain evidence="13">CGMCC 1.14988</strain>
    </source>
</reference>
<keyword evidence="5 11" id="KW-0812">Transmembrane</keyword>
<keyword evidence="9" id="KW-0482">Metalloprotease</keyword>
<dbReference type="SUPFAM" id="SSF50156">
    <property type="entry name" value="PDZ domain-like"/>
    <property type="match status" value="1"/>
</dbReference>
<dbReference type="Gene3D" id="2.30.42.10">
    <property type="match status" value="1"/>
</dbReference>
<dbReference type="PANTHER" id="PTHR42837">
    <property type="entry name" value="REGULATOR OF SIGMA-E PROTEASE RSEP"/>
    <property type="match status" value="1"/>
</dbReference>
<evidence type="ECO:0000256" key="9">
    <source>
        <dbReference type="ARBA" id="ARBA00023049"/>
    </source>
</evidence>
<feature type="transmembrane region" description="Helical" evidence="11">
    <location>
        <begin position="335"/>
        <end position="356"/>
    </location>
</feature>
<evidence type="ECO:0000256" key="8">
    <source>
        <dbReference type="ARBA" id="ARBA00022989"/>
    </source>
</evidence>
<organism evidence="13 14">
    <name type="scientific">Egicoccus halophilus</name>
    <dbReference type="NCBI Taxonomy" id="1670830"/>
    <lineage>
        <taxon>Bacteria</taxon>
        <taxon>Bacillati</taxon>
        <taxon>Actinomycetota</taxon>
        <taxon>Nitriliruptoria</taxon>
        <taxon>Egicoccales</taxon>
        <taxon>Egicoccaceae</taxon>
        <taxon>Egicoccus</taxon>
    </lineage>
</organism>
<evidence type="ECO:0000256" key="7">
    <source>
        <dbReference type="ARBA" id="ARBA00022833"/>
    </source>
</evidence>
<evidence type="ECO:0000256" key="5">
    <source>
        <dbReference type="ARBA" id="ARBA00022692"/>
    </source>
</evidence>
<name>A0A8J3ADZ7_9ACTN</name>
<dbReference type="GO" id="GO:0016020">
    <property type="term" value="C:membrane"/>
    <property type="evidence" value="ECO:0007669"/>
    <property type="project" value="UniProtKB-SubCell"/>
</dbReference>
<keyword evidence="14" id="KW-1185">Reference proteome</keyword>
<proteinExistence type="inferred from homology"/>
<dbReference type="InterPro" id="IPR001478">
    <property type="entry name" value="PDZ"/>
</dbReference>
<evidence type="ECO:0000256" key="11">
    <source>
        <dbReference type="SAM" id="Phobius"/>
    </source>
</evidence>
<dbReference type="Proteomes" id="UP000650511">
    <property type="component" value="Unassembled WGS sequence"/>
</dbReference>
<comment type="cofactor">
    <cofactor evidence="1">
        <name>Zn(2+)</name>
        <dbReference type="ChEBI" id="CHEBI:29105"/>
    </cofactor>
</comment>
<evidence type="ECO:0000256" key="3">
    <source>
        <dbReference type="ARBA" id="ARBA00007931"/>
    </source>
</evidence>
<evidence type="ECO:0000313" key="14">
    <source>
        <dbReference type="Proteomes" id="UP000650511"/>
    </source>
</evidence>
<dbReference type="InterPro" id="IPR004387">
    <property type="entry name" value="Pept_M50_Zn"/>
</dbReference>
<dbReference type="PANTHER" id="PTHR42837:SF2">
    <property type="entry name" value="MEMBRANE METALLOPROTEASE ARASP2, CHLOROPLASTIC-RELATED"/>
    <property type="match status" value="1"/>
</dbReference>
<dbReference type="CDD" id="cd06163">
    <property type="entry name" value="S2P-M50_PDZ_RseP-like"/>
    <property type="match status" value="1"/>
</dbReference>
<comment type="subcellular location">
    <subcellularLocation>
        <location evidence="2">Membrane</location>
        <topology evidence="2">Multi-pass membrane protein</topology>
    </subcellularLocation>
</comment>
<feature type="transmembrane region" description="Helical" evidence="11">
    <location>
        <begin position="457"/>
        <end position="479"/>
    </location>
</feature>
<dbReference type="Pfam" id="PF02163">
    <property type="entry name" value="Peptidase_M50"/>
    <property type="match status" value="1"/>
</dbReference>
<reference evidence="13" key="1">
    <citation type="journal article" date="2014" name="Int. J. Syst. Evol. Microbiol.">
        <title>Complete genome sequence of Corynebacterium casei LMG S-19264T (=DSM 44701T), isolated from a smear-ripened cheese.</title>
        <authorList>
            <consortium name="US DOE Joint Genome Institute (JGI-PGF)"/>
            <person name="Walter F."/>
            <person name="Albersmeier A."/>
            <person name="Kalinowski J."/>
            <person name="Ruckert C."/>
        </authorList>
    </citation>
    <scope>NUCLEOTIDE SEQUENCE</scope>
    <source>
        <strain evidence="13">CGMCC 1.14988</strain>
    </source>
</reference>
<dbReference type="RefSeq" id="WP_130650502.1">
    <property type="nucleotide sequence ID" value="NZ_BMHA01000006.1"/>
</dbReference>
<keyword evidence="4" id="KW-0645">Protease</keyword>
<evidence type="ECO:0000256" key="2">
    <source>
        <dbReference type="ARBA" id="ARBA00004141"/>
    </source>
</evidence>
<dbReference type="SMART" id="SM00228">
    <property type="entry name" value="PDZ"/>
    <property type="match status" value="1"/>
</dbReference>
<keyword evidence="7" id="KW-0862">Zinc</keyword>
<evidence type="ECO:0000256" key="6">
    <source>
        <dbReference type="ARBA" id="ARBA00022801"/>
    </source>
</evidence>
<dbReference type="CDD" id="cd05709">
    <property type="entry name" value="S2P-M50"/>
    <property type="match status" value="1"/>
</dbReference>
<keyword evidence="8 11" id="KW-1133">Transmembrane helix</keyword>
<dbReference type="OrthoDB" id="9782003at2"/>
<dbReference type="Pfam" id="PF17820">
    <property type="entry name" value="PDZ_6"/>
    <property type="match status" value="1"/>
</dbReference>
<feature type="transmembrane region" description="Helical" evidence="11">
    <location>
        <begin position="6"/>
        <end position="28"/>
    </location>
</feature>